<dbReference type="InterPro" id="IPR047668">
    <property type="entry name" value="DsrJ"/>
</dbReference>
<evidence type="ECO:0000313" key="2">
    <source>
        <dbReference type="EMBL" id="AIH03626.1"/>
    </source>
</evidence>
<dbReference type="AlphaFoldDB" id="A0A075WS10"/>
<feature type="transmembrane region" description="Helical" evidence="1">
    <location>
        <begin position="7"/>
        <end position="24"/>
    </location>
</feature>
<keyword evidence="3" id="KW-1185">Reference proteome</keyword>
<dbReference type="SUPFAM" id="SSF48695">
    <property type="entry name" value="Multiheme cytochromes"/>
    <property type="match status" value="1"/>
</dbReference>
<proteinExistence type="predicted"/>
<dbReference type="InterPro" id="IPR036280">
    <property type="entry name" value="Multihaem_cyt_sf"/>
</dbReference>
<dbReference type="KEGG" id="tcm:HL41_01635"/>
<dbReference type="eggNOG" id="ENOG5032SEM">
    <property type="taxonomic scope" value="Bacteria"/>
</dbReference>
<keyword evidence="1" id="KW-0812">Transmembrane</keyword>
<dbReference type="NCBIfam" id="NF038038">
    <property type="entry name" value="cytoc_DsrJ"/>
    <property type="match status" value="1"/>
</dbReference>
<gene>
    <name evidence="2" type="ORF">HL41_01635</name>
</gene>
<dbReference type="HOGENOM" id="CLU_130444_0_0_0"/>
<dbReference type="EMBL" id="CP008796">
    <property type="protein sequence ID" value="AIH03626.1"/>
    <property type="molecule type" value="Genomic_DNA"/>
</dbReference>
<name>A0A075WS10_9BACT</name>
<dbReference type="Proteomes" id="UP000028481">
    <property type="component" value="Chromosome"/>
</dbReference>
<evidence type="ECO:0000313" key="3">
    <source>
        <dbReference type="Proteomes" id="UP000028481"/>
    </source>
</evidence>
<keyword evidence="1" id="KW-0472">Membrane</keyword>
<keyword evidence="1" id="KW-1133">Transmembrane helix</keyword>
<dbReference type="RefSeq" id="WP_038060063.1">
    <property type="nucleotide sequence ID" value="NZ_CP008796.1"/>
</dbReference>
<evidence type="ECO:0000256" key="1">
    <source>
        <dbReference type="SAM" id="Phobius"/>
    </source>
</evidence>
<accession>A0A075WS10</accession>
<protein>
    <submittedName>
        <fullName evidence="2">Cytochrome C</fullName>
    </submittedName>
</protein>
<dbReference type="OrthoDB" id="9790557at2"/>
<organism evidence="2 3">
    <name type="scientific">Thermodesulfobacterium commune DSM 2178</name>
    <dbReference type="NCBI Taxonomy" id="289377"/>
    <lineage>
        <taxon>Bacteria</taxon>
        <taxon>Pseudomonadati</taxon>
        <taxon>Thermodesulfobacteriota</taxon>
        <taxon>Thermodesulfobacteria</taxon>
        <taxon>Thermodesulfobacteriales</taxon>
        <taxon>Thermodesulfobacteriaceae</taxon>
        <taxon>Thermodesulfobacterium</taxon>
    </lineage>
</organism>
<sequence>MYNAGKVIIFIVVLILFFTIPMWLNLGRVEAIPQPELPKDKTKCIESKEYMRAYHMKLLDDWRKQAIRENKHVYVAKDGEKHFVSLQKTCMKCHNNKEKFCDSCHNFVVTHPDCWNCHIAPEVAEKWQ</sequence>
<reference evidence="2 3" key="1">
    <citation type="journal article" date="2015" name="Genome Announc.">
        <title>Genome Sequence of a Sulfate-Reducing Thermophilic Bacterium, Thermodesulfobacterium commune DSM 2178T (Phylum Thermodesulfobacteria).</title>
        <authorList>
            <person name="Bhatnagar S."/>
            <person name="Badger J.H."/>
            <person name="Madupu R."/>
            <person name="Khouri H.M."/>
            <person name="O'Connor E.M."/>
            <person name="Robb F.T."/>
            <person name="Ward N.L."/>
            <person name="Eisen J.A."/>
        </authorList>
    </citation>
    <scope>NUCLEOTIDE SEQUENCE [LARGE SCALE GENOMIC DNA]</scope>
    <source>
        <strain evidence="2 3">DSM 2178</strain>
    </source>
</reference>
<dbReference type="STRING" id="289377.HL41_01635"/>
<dbReference type="PaxDb" id="289377-HL41_01635"/>